<feature type="domain" description="ABC transporter" evidence="4">
    <location>
        <begin position="13"/>
        <end position="248"/>
    </location>
</feature>
<evidence type="ECO:0000256" key="2">
    <source>
        <dbReference type="ARBA" id="ARBA00022741"/>
    </source>
</evidence>
<dbReference type="SMART" id="SM00382">
    <property type="entry name" value="AAA"/>
    <property type="match status" value="1"/>
</dbReference>
<dbReference type="GO" id="GO:0016887">
    <property type="term" value="F:ATP hydrolysis activity"/>
    <property type="evidence" value="ECO:0007669"/>
    <property type="project" value="InterPro"/>
</dbReference>
<keyword evidence="3 5" id="KW-0067">ATP-binding</keyword>
<dbReference type="GO" id="GO:0005886">
    <property type="term" value="C:plasma membrane"/>
    <property type="evidence" value="ECO:0007669"/>
    <property type="project" value="TreeGrafter"/>
</dbReference>
<dbReference type="InterPro" id="IPR003593">
    <property type="entry name" value="AAA+_ATPase"/>
</dbReference>
<sequence length="248" mass="26919">MSTVDHPVVHPVVRLEDVRRVYPGRPPVRALDGVSLTIDAGEMVSIVGPSGSGKSTMLNILGTLDRADTGTVRIDGHDVGSLSDRQLSALRARRIGFVFQQFFLSPGVPALDNVADGLLYTGATLRERRRRARATLERVGLADRVHHKPNELSGGQRQRVAVARALVGKPSFLLADEPTGALDSASGAAVLKLLHELHDAGTTVIVITHDHGVAAELPRQVHILDGRIESDEEWGPALRRRNTDMERR</sequence>
<evidence type="ECO:0000313" key="5">
    <source>
        <dbReference type="EMBL" id="TDD96295.1"/>
    </source>
</evidence>
<dbReference type="CDD" id="cd03255">
    <property type="entry name" value="ABC_MJ0796_LolCDE_FtsE"/>
    <property type="match status" value="1"/>
</dbReference>
<dbReference type="RefSeq" id="WP_131901826.1">
    <property type="nucleotide sequence ID" value="NZ_SMKZ01000084.1"/>
</dbReference>
<reference evidence="5 6" key="1">
    <citation type="submission" date="2019-03" db="EMBL/GenBank/DDBJ databases">
        <title>Draft genome sequences of novel Actinobacteria.</title>
        <authorList>
            <person name="Sahin N."/>
            <person name="Ay H."/>
            <person name="Saygin H."/>
        </authorList>
    </citation>
    <scope>NUCLEOTIDE SEQUENCE [LARGE SCALE GENOMIC DNA]</scope>
    <source>
        <strain evidence="5 6">5K138</strain>
    </source>
</reference>
<organism evidence="5 6">
    <name type="scientific">Jiangella asiatica</name>
    <dbReference type="NCBI Taxonomy" id="2530372"/>
    <lineage>
        <taxon>Bacteria</taxon>
        <taxon>Bacillati</taxon>
        <taxon>Actinomycetota</taxon>
        <taxon>Actinomycetes</taxon>
        <taxon>Jiangellales</taxon>
        <taxon>Jiangellaceae</taxon>
        <taxon>Jiangella</taxon>
    </lineage>
</organism>
<comment type="caution">
    <text evidence="5">The sequence shown here is derived from an EMBL/GenBank/DDBJ whole genome shotgun (WGS) entry which is preliminary data.</text>
</comment>
<evidence type="ECO:0000259" key="4">
    <source>
        <dbReference type="PROSITE" id="PS50893"/>
    </source>
</evidence>
<name>A0A4R5CAE5_9ACTN</name>
<protein>
    <submittedName>
        <fullName evidence="5">ABC transporter ATP-binding protein</fullName>
    </submittedName>
</protein>
<dbReference type="FunFam" id="3.40.50.300:FF:000032">
    <property type="entry name" value="Export ABC transporter ATP-binding protein"/>
    <property type="match status" value="1"/>
</dbReference>
<dbReference type="PROSITE" id="PS00211">
    <property type="entry name" value="ABC_TRANSPORTER_1"/>
    <property type="match status" value="1"/>
</dbReference>
<dbReference type="FunCoup" id="A0A4R5CAE5">
    <property type="interactions" value="27"/>
</dbReference>
<gene>
    <name evidence="5" type="ORF">E1269_30635</name>
</gene>
<keyword evidence="6" id="KW-1185">Reference proteome</keyword>
<dbReference type="PROSITE" id="PS50893">
    <property type="entry name" value="ABC_TRANSPORTER_2"/>
    <property type="match status" value="1"/>
</dbReference>
<evidence type="ECO:0000256" key="1">
    <source>
        <dbReference type="ARBA" id="ARBA00022448"/>
    </source>
</evidence>
<evidence type="ECO:0000313" key="6">
    <source>
        <dbReference type="Proteomes" id="UP000294739"/>
    </source>
</evidence>
<evidence type="ECO:0000256" key="3">
    <source>
        <dbReference type="ARBA" id="ARBA00022840"/>
    </source>
</evidence>
<keyword evidence="1" id="KW-0813">Transport</keyword>
<dbReference type="InterPro" id="IPR017911">
    <property type="entry name" value="MacB-like_ATP-bd"/>
</dbReference>
<accession>A0A4R5CAE5</accession>
<dbReference type="OrthoDB" id="3266715at2"/>
<dbReference type="EMBL" id="SMKZ01000084">
    <property type="protein sequence ID" value="TDD96295.1"/>
    <property type="molecule type" value="Genomic_DNA"/>
</dbReference>
<dbReference type="AlphaFoldDB" id="A0A4R5CAE5"/>
<keyword evidence="2" id="KW-0547">Nucleotide-binding</keyword>
<dbReference type="InterPro" id="IPR003439">
    <property type="entry name" value="ABC_transporter-like_ATP-bd"/>
</dbReference>
<dbReference type="GO" id="GO:0098796">
    <property type="term" value="C:membrane protein complex"/>
    <property type="evidence" value="ECO:0007669"/>
    <property type="project" value="UniProtKB-ARBA"/>
</dbReference>
<dbReference type="InterPro" id="IPR017871">
    <property type="entry name" value="ABC_transporter-like_CS"/>
</dbReference>
<dbReference type="Pfam" id="PF00005">
    <property type="entry name" value="ABC_tran"/>
    <property type="match status" value="1"/>
</dbReference>
<dbReference type="InParanoid" id="A0A4R5CAE5"/>
<dbReference type="Proteomes" id="UP000294739">
    <property type="component" value="Unassembled WGS sequence"/>
</dbReference>
<dbReference type="SUPFAM" id="SSF52540">
    <property type="entry name" value="P-loop containing nucleoside triphosphate hydrolases"/>
    <property type="match status" value="1"/>
</dbReference>
<proteinExistence type="predicted"/>
<dbReference type="GO" id="GO:0022857">
    <property type="term" value="F:transmembrane transporter activity"/>
    <property type="evidence" value="ECO:0007669"/>
    <property type="project" value="UniProtKB-ARBA"/>
</dbReference>
<dbReference type="Gene3D" id="3.40.50.300">
    <property type="entry name" value="P-loop containing nucleotide triphosphate hydrolases"/>
    <property type="match status" value="1"/>
</dbReference>
<dbReference type="InterPro" id="IPR027417">
    <property type="entry name" value="P-loop_NTPase"/>
</dbReference>
<dbReference type="InterPro" id="IPR015854">
    <property type="entry name" value="ABC_transpr_LolD-like"/>
</dbReference>
<dbReference type="GO" id="GO:0005524">
    <property type="term" value="F:ATP binding"/>
    <property type="evidence" value="ECO:0007669"/>
    <property type="project" value="UniProtKB-KW"/>
</dbReference>
<dbReference type="PANTHER" id="PTHR24220">
    <property type="entry name" value="IMPORT ATP-BINDING PROTEIN"/>
    <property type="match status" value="1"/>
</dbReference>
<dbReference type="PANTHER" id="PTHR24220:SF86">
    <property type="entry name" value="ABC TRANSPORTER ABCH.1"/>
    <property type="match status" value="1"/>
</dbReference>